<dbReference type="CDD" id="cd01045">
    <property type="entry name" value="Ferritin_like_AB"/>
    <property type="match status" value="1"/>
</dbReference>
<dbReference type="SUPFAM" id="SSF47240">
    <property type="entry name" value="Ferritin-like"/>
    <property type="match status" value="1"/>
</dbReference>
<gene>
    <name evidence="2" type="ORF">S01H1_18892</name>
</gene>
<sequence>MADELAELLDIAIYKEIASQAFYIAGQSKTQDPGAKVLLKELANEELKHTELLKSIKEKGLEKQSWHQEKIPDLMISEYLTGGDTLEGAGLQDTLIFAIKREQQAIEFYSKMLGVMRDETAKRLCQMLVQEELKHKLKLETFYDDLFYGYLETK</sequence>
<dbReference type="Pfam" id="PF02915">
    <property type="entry name" value="Rubrerythrin"/>
    <property type="match status" value="1"/>
</dbReference>
<feature type="domain" description="Rubrerythrin diiron-binding" evidence="1">
    <location>
        <begin position="7"/>
        <end position="141"/>
    </location>
</feature>
<dbReference type="GO" id="GO:0046872">
    <property type="term" value="F:metal ion binding"/>
    <property type="evidence" value="ECO:0007669"/>
    <property type="project" value="InterPro"/>
</dbReference>
<protein>
    <recommendedName>
        <fullName evidence="1">Rubrerythrin diiron-binding domain-containing protein</fullName>
    </recommendedName>
</protein>
<dbReference type="EMBL" id="BARS01010148">
    <property type="protein sequence ID" value="GAF90282.1"/>
    <property type="molecule type" value="Genomic_DNA"/>
</dbReference>
<organism evidence="2">
    <name type="scientific">marine sediment metagenome</name>
    <dbReference type="NCBI Taxonomy" id="412755"/>
    <lineage>
        <taxon>unclassified sequences</taxon>
        <taxon>metagenomes</taxon>
        <taxon>ecological metagenomes</taxon>
    </lineage>
</organism>
<evidence type="ECO:0000313" key="2">
    <source>
        <dbReference type="EMBL" id="GAF90282.1"/>
    </source>
</evidence>
<dbReference type="PANTHER" id="PTHR33531">
    <property type="entry name" value="RUBRERYTHRIN SUBFAMILY"/>
    <property type="match status" value="1"/>
</dbReference>
<dbReference type="InterPro" id="IPR003251">
    <property type="entry name" value="Rr_diiron-bd_dom"/>
</dbReference>
<name>X0TQ60_9ZZZZ</name>
<dbReference type="Gene3D" id="1.20.1260.10">
    <property type="match status" value="1"/>
</dbReference>
<dbReference type="GO" id="GO:0016491">
    <property type="term" value="F:oxidoreductase activity"/>
    <property type="evidence" value="ECO:0007669"/>
    <property type="project" value="InterPro"/>
</dbReference>
<accession>X0TQ60</accession>
<dbReference type="PANTHER" id="PTHR33531:SF7">
    <property type="entry name" value="HYPOTHETICAL MEMBRANE PROTEIN, CONSERVED"/>
    <property type="match status" value="1"/>
</dbReference>
<dbReference type="InterPro" id="IPR009078">
    <property type="entry name" value="Ferritin-like_SF"/>
</dbReference>
<evidence type="ECO:0000259" key="1">
    <source>
        <dbReference type="Pfam" id="PF02915"/>
    </source>
</evidence>
<dbReference type="InterPro" id="IPR012347">
    <property type="entry name" value="Ferritin-like"/>
</dbReference>
<comment type="caution">
    <text evidence="2">The sequence shown here is derived from an EMBL/GenBank/DDBJ whole genome shotgun (WGS) entry which is preliminary data.</text>
</comment>
<dbReference type="AlphaFoldDB" id="X0TQ60"/>
<reference evidence="2" key="1">
    <citation type="journal article" date="2014" name="Front. Microbiol.">
        <title>High frequency of phylogenetically diverse reductive dehalogenase-homologous genes in deep subseafloor sedimentary metagenomes.</title>
        <authorList>
            <person name="Kawai M."/>
            <person name="Futagami T."/>
            <person name="Toyoda A."/>
            <person name="Takaki Y."/>
            <person name="Nishi S."/>
            <person name="Hori S."/>
            <person name="Arai W."/>
            <person name="Tsubouchi T."/>
            <person name="Morono Y."/>
            <person name="Uchiyama I."/>
            <person name="Ito T."/>
            <person name="Fujiyama A."/>
            <person name="Inagaki F."/>
            <person name="Takami H."/>
        </authorList>
    </citation>
    <scope>NUCLEOTIDE SEQUENCE</scope>
    <source>
        <strain evidence="2">Expedition CK06-06</strain>
    </source>
</reference>
<proteinExistence type="predicted"/>